<proteinExistence type="predicted"/>
<evidence type="ECO:0000313" key="2">
    <source>
        <dbReference type="Proteomes" id="UP001602245"/>
    </source>
</evidence>
<gene>
    <name evidence="1" type="ORF">ACFY35_47170</name>
</gene>
<comment type="caution">
    <text evidence="1">The sequence shown here is derived from an EMBL/GenBank/DDBJ whole genome shotgun (WGS) entry which is preliminary data.</text>
</comment>
<dbReference type="RefSeq" id="WP_020514362.1">
    <property type="nucleotide sequence ID" value="NZ_JBIAZU010000010.1"/>
</dbReference>
<keyword evidence="2" id="KW-1185">Reference proteome</keyword>
<reference evidence="1 2" key="1">
    <citation type="submission" date="2024-10" db="EMBL/GenBank/DDBJ databases">
        <title>The Natural Products Discovery Center: Release of the First 8490 Sequenced Strains for Exploring Actinobacteria Biosynthetic Diversity.</title>
        <authorList>
            <person name="Kalkreuter E."/>
            <person name="Kautsar S.A."/>
            <person name="Yang D."/>
            <person name="Bader C.D."/>
            <person name="Teijaro C.N."/>
            <person name="Fluegel L."/>
            <person name="Davis C.M."/>
            <person name="Simpson J.R."/>
            <person name="Lauterbach L."/>
            <person name="Steele A.D."/>
            <person name="Gui C."/>
            <person name="Meng S."/>
            <person name="Li G."/>
            <person name="Viehrig K."/>
            <person name="Ye F."/>
            <person name="Su P."/>
            <person name="Kiefer A.F."/>
            <person name="Nichols A."/>
            <person name="Cepeda A.J."/>
            <person name="Yan W."/>
            <person name="Fan B."/>
            <person name="Jiang Y."/>
            <person name="Adhikari A."/>
            <person name="Zheng C.-J."/>
            <person name="Schuster L."/>
            <person name="Cowan T.M."/>
            <person name="Smanski M.J."/>
            <person name="Chevrette M.G."/>
            <person name="De Carvalho L.P.S."/>
            <person name="Shen B."/>
        </authorList>
    </citation>
    <scope>NUCLEOTIDE SEQUENCE [LARGE SCALE GENOMIC DNA]</scope>
    <source>
        <strain evidence="1 2">NPDC000087</strain>
    </source>
</reference>
<sequence length="84" mass="8844">MFIETGGMSDRARGTELANAAEALLAEATVDTIDAAHAVRLAEVSAVLALYWELRHQGSSDLPADPVDLSRFVRPAVPANEPGA</sequence>
<dbReference type="EMBL" id="JBIAZU010000010">
    <property type="protein sequence ID" value="MFF5297063.1"/>
    <property type="molecule type" value="Genomic_DNA"/>
</dbReference>
<evidence type="ECO:0000313" key="1">
    <source>
        <dbReference type="EMBL" id="MFF5297063.1"/>
    </source>
</evidence>
<accession>A0ABW6WVL1</accession>
<organism evidence="1 2">
    <name type="scientific">Paractinoplanes globisporus</name>
    <dbReference type="NCBI Taxonomy" id="113565"/>
    <lineage>
        <taxon>Bacteria</taxon>
        <taxon>Bacillati</taxon>
        <taxon>Actinomycetota</taxon>
        <taxon>Actinomycetes</taxon>
        <taxon>Micromonosporales</taxon>
        <taxon>Micromonosporaceae</taxon>
        <taxon>Paractinoplanes</taxon>
    </lineage>
</organism>
<name>A0ABW6WVL1_9ACTN</name>
<dbReference type="Proteomes" id="UP001602245">
    <property type="component" value="Unassembled WGS sequence"/>
</dbReference>
<protein>
    <submittedName>
        <fullName evidence="1">Uncharacterized protein</fullName>
    </submittedName>
</protein>